<comment type="caution">
    <text evidence="7">The sequence shown here is derived from an EMBL/GenBank/DDBJ whole genome shotgun (WGS) entry which is preliminary data.</text>
</comment>
<dbReference type="Gene3D" id="3.10.130.10">
    <property type="entry name" value="Ribonuclease A-like domain"/>
    <property type="match status" value="1"/>
</dbReference>
<sequence>MSVLQVHLAVLLLVVASFTCAYQHCKPPPGETAYQQFLRQHRDSSDDGGGDAYCDKKMHERCMTNLDPPKTKCKEVNSFIRATTNQIKAICEKAGKHYDGRGDLTVSLQPFRVTTCKNRGDPNVHPCEYRGSTTTRKIVIGCRGGDPTHFEEGIVVPN</sequence>
<dbReference type="Proteomes" id="UP001066276">
    <property type="component" value="Chromosome 7"/>
</dbReference>
<feature type="signal peptide" evidence="5">
    <location>
        <begin position="1"/>
        <end position="21"/>
    </location>
</feature>
<evidence type="ECO:0000259" key="6">
    <source>
        <dbReference type="SMART" id="SM00092"/>
    </source>
</evidence>
<keyword evidence="4" id="KW-1015">Disulfide bond</keyword>
<accession>A0AAV7P125</accession>
<evidence type="ECO:0000313" key="7">
    <source>
        <dbReference type="EMBL" id="KAJ1121932.1"/>
    </source>
</evidence>
<dbReference type="SMART" id="SM00092">
    <property type="entry name" value="RNAse_Pc"/>
    <property type="match status" value="1"/>
</dbReference>
<dbReference type="GO" id="GO:0003676">
    <property type="term" value="F:nucleic acid binding"/>
    <property type="evidence" value="ECO:0007669"/>
    <property type="project" value="InterPro"/>
</dbReference>
<dbReference type="CDD" id="cd06265">
    <property type="entry name" value="RNase_A_canonical"/>
    <property type="match status" value="1"/>
</dbReference>
<evidence type="ECO:0000256" key="3">
    <source>
        <dbReference type="ARBA" id="ARBA00022525"/>
    </source>
</evidence>
<dbReference type="InterPro" id="IPR023412">
    <property type="entry name" value="RNaseA_domain"/>
</dbReference>
<keyword evidence="3" id="KW-0964">Secreted</keyword>
<dbReference type="PANTHER" id="PTHR11437:SF10">
    <property type="entry name" value="ANGIOGENIN-RELATED"/>
    <property type="match status" value="1"/>
</dbReference>
<proteinExistence type="inferred from homology"/>
<keyword evidence="8" id="KW-1185">Reference proteome</keyword>
<dbReference type="Pfam" id="PF00074">
    <property type="entry name" value="RnaseA"/>
    <property type="match status" value="1"/>
</dbReference>
<evidence type="ECO:0000256" key="1">
    <source>
        <dbReference type="ARBA" id="ARBA00004613"/>
    </source>
</evidence>
<protein>
    <recommendedName>
        <fullName evidence="6">Ribonuclease A-domain domain-containing protein</fullName>
    </recommendedName>
</protein>
<dbReference type="GO" id="GO:0050830">
    <property type="term" value="P:defense response to Gram-positive bacterium"/>
    <property type="evidence" value="ECO:0007669"/>
    <property type="project" value="TreeGrafter"/>
</dbReference>
<comment type="subcellular location">
    <subcellularLocation>
        <location evidence="1">Secreted</location>
    </subcellularLocation>
</comment>
<feature type="chain" id="PRO_5043933484" description="Ribonuclease A-domain domain-containing protein" evidence="5">
    <location>
        <begin position="22"/>
        <end position="158"/>
    </location>
</feature>
<evidence type="ECO:0000256" key="4">
    <source>
        <dbReference type="ARBA" id="ARBA00023157"/>
    </source>
</evidence>
<name>A0AAV7P125_PLEWA</name>
<evidence type="ECO:0000313" key="8">
    <source>
        <dbReference type="Proteomes" id="UP001066276"/>
    </source>
</evidence>
<dbReference type="InterPro" id="IPR036816">
    <property type="entry name" value="RNaseA-like_dom_sf"/>
</dbReference>
<dbReference type="EMBL" id="JANPWB010000011">
    <property type="protein sequence ID" value="KAJ1121932.1"/>
    <property type="molecule type" value="Genomic_DNA"/>
</dbReference>
<dbReference type="InterPro" id="IPR001427">
    <property type="entry name" value="RNaseA"/>
</dbReference>
<evidence type="ECO:0000256" key="5">
    <source>
        <dbReference type="SAM" id="SignalP"/>
    </source>
</evidence>
<dbReference type="PRINTS" id="PR00794">
    <property type="entry name" value="RIBONUCLEASE"/>
</dbReference>
<dbReference type="GO" id="GO:0005576">
    <property type="term" value="C:extracellular region"/>
    <property type="evidence" value="ECO:0007669"/>
    <property type="project" value="UniProtKB-SubCell"/>
</dbReference>
<organism evidence="7 8">
    <name type="scientific">Pleurodeles waltl</name>
    <name type="common">Iberian ribbed newt</name>
    <dbReference type="NCBI Taxonomy" id="8319"/>
    <lineage>
        <taxon>Eukaryota</taxon>
        <taxon>Metazoa</taxon>
        <taxon>Chordata</taxon>
        <taxon>Craniata</taxon>
        <taxon>Vertebrata</taxon>
        <taxon>Euteleostomi</taxon>
        <taxon>Amphibia</taxon>
        <taxon>Batrachia</taxon>
        <taxon>Caudata</taxon>
        <taxon>Salamandroidea</taxon>
        <taxon>Salamandridae</taxon>
        <taxon>Pleurodelinae</taxon>
        <taxon>Pleurodeles</taxon>
    </lineage>
</organism>
<gene>
    <name evidence="7" type="ORF">NDU88_000440</name>
</gene>
<comment type="similarity">
    <text evidence="2">Belongs to the pancreatic ribonuclease family.</text>
</comment>
<reference evidence="7" key="1">
    <citation type="journal article" date="2022" name="bioRxiv">
        <title>Sequencing and chromosome-scale assembly of the giantPleurodeles waltlgenome.</title>
        <authorList>
            <person name="Brown T."/>
            <person name="Elewa A."/>
            <person name="Iarovenko S."/>
            <person name="Subramanian E."/>
            <person name="Araus A.J."/>
            <person name="Petzold A."/>
            <person name="Susuki M."/>
            <person name="Suzuki K.-i.T."/>
            <person name="Hayashi T."/>
            <person name="Toyoda A."/>
            <person name="Oliveira C."/>
            <person name="Osipova E."/>
            <person name="Leigh N.D."/>
            <person name="Simon A."/>
            <person name="Yun M.H."/>
        </authorList>
    </citation>
    <scope>NUCLEOTIDE SEQUENCE</scope>
    <source>
        <strain evidence="7">20211129_DDA</strain>
        <tissue evidence="7">Liver</tissue>
    </source>
</reference>
<feature type="domain" description="Ribonuclease A-domain" evidence="6">
    <location>
        <begin position="30"/>
        <end position="154"/>
    </location>
</feature>
<keyword evidence="5" id="KW-0732">Signal</keyword>
<dbReference type="PANTHER" id="PTHR11437">
    <property type="entry name" value="RIBONUCLEASE"/>
    <property type="match status" value="1"/>
</dbReference>
<evidence type="ECO:0000256" key="2">
    <source>
        <dbReference type="ARBA" id="ARBA00005600"/>
    </source>
</evidence>
<dbReference type="GO" id="GO:0004540">
    <property type="term" value="F:RNA nuclease activity"/>
    <property type="evidence" value="ECO:0007669"/>
    <property type="project" value="TreeGrafter"/>
</dbReference>
<dbReference type="SUPFAM" id="SSF54076">
    <property type="entry name" value="RNase A-like"/>
    <property type="match status" value="1"/>
</dbReference>
<dbReference type="AlphaFoldDB" id="A0AAV7P125"/>